<dbReference type="GO" id="GO:0003677">
    <property type="term" value="F:DNA binding"/>
    <property type="evidence" value="ECO:0007669"/>
    <property type="project" value="InterPro"/>
</dbReference>
<dbReference type="GO" id="GO:0006265">
    <property type="term" value="P:DNA topological change"/>
    <property type="evidence" value="ECO:0007669"/>
    <property type="project" value="InterPro"/>
</dbReference>
<dbReference type="Gene3D" id="3.30.65.10">
    <property type="entry name" value="Bacterial Topoisomerase I, domain 1"/>
    <property type="match status" value="1"/>
</dbReference>
<evidence type="ECO:0000313" key="3">
    <source>
        <dbReference type="Proteomes" id="UP000823615"/>
    </source>
</evidence>
<proteinExistence type="predicted"/>
<evidence type="ECO:0000313" key="2">
    <source>
        <dbReference type="EMBL" id="MBO8436467.1"/>
    </source>
</evidence>
<sequence length="283" mass="32452">MGILLIVSIIIILLVRMIAKSSDSNSSQKSNCSPIRFTESVEEKGRRGELEVFHIVDWICASIKAIPMRNLYLPWPDGSTSQIDELIIAPSGIYVIEMKNYKGWIFGNENNQYWTQVLYKGTREGSTKNRLYNPIRQNASHISCLRKNLKWYKGPIHSLIVFSDEAEFKDVTFNSLGVYVLYESNLNRKIREIDSVYKGSLSENEINDIRTKLLQLSYGTDSTHHVEKIYQRLAEKEERLEKGLCPRCGAPLVVRTAKKGPNSGSRFLGCSRYPDCRYTRNID</sequence>
<reference evidence="2" key="2">
    <citation type="journal article" date="2021" name="PeerJ">
        <title>Extensive microbial diversity within the chicken gut microbiome revealed by metagenomics and culture.</title>
        <authorList>
            <person name="Gilroy R."/>
            <person name="Ravi A."/>
            <person name="Getino M."/>
            <person name="Pursley I."/>
            <person name="Horton D.L."/>
            <person name="Alikhan N.F."/>
            <person name="Baker D."/>
            <person name="Gharbi K."/>
            <person name="Hall N."/>
            <person name="Watson M."/>
            <person name="Adriaenssens E.M."/>
            <person name="Foster-Nyarko E."/>
            <person name="Jarju S."/>
            <person name="Secka A."/>
            <person name="Antonio M."/>
            <person name="Oren A."/>
            <person name="Chaudhuri R.R."/>
            <person name="La Ragione R."/>
            <person name="Hildebrand F."/>
            <person name="Pallen M.J."/>
        </authorList>
    </citation>
    <scope>NUCLEOTIDE SEQUENCE</scope>
    <source>
        <strain evidence="2">7293</strain>
    </source>
</reference>
<accession>A0A9D9E0I8</accession>
<dbReference type="AlphaFoldDB" id="A0A9D9E0I8"/>
<feature type="domain" description="NERD" evidence="1">
    <location>
        <begin position="44"/>
        <end position="169"/>
    </location>
</feature>
<dbReference type="GO" id="GO:0005694">
    <property type="term" value="C:chromosome"/>
    <property type="evidence" value="ECO:0007669"/>
    <property type="project" value="InterPro"/>
</dbReference>
<dbReference type="GO" id="GO:0003916">
    <property type="term" value="F:DNA topoisomerase activity"/>
    <property type="evidence" value="ECO:0007669"/>
    <property type="project" value="InterPro"/>
</dbReference>
<dbReference type="SUPFAM" id="SSF57783">
    <property type="entry name" value="Zinc beta-ribbon"/>
    <property type="match status" value="1"/>
</dbReference>
<dbReference type="Pfam" id="PF01396">
    <property type="entry name" value="Zn_ribbon_Top1"/>
    <property type="match status" value="1"/>
</dbReference>
<dbReference type="EMBL" id="JADIMT010000069">
    <property type="protein sequence ID" value="MBO8436467.1"/>
    <property type="molecule type" value="Genomic_DNA"/>
</dbReference>
<dbReference type="PROSITE" id="PS50965">
    <property type="entry name" value="NERD"/>
    <property type="match status" value="1"/>
</dbReference>
<comment type="caution">
    <text evidence="2">The sequence shown here is derived from an EMBL/GenBank/DDBJ whole genome shotgun (WGS) entry which is preliminary data.</text>
</comment>
<reference evidence="2" key="1">
    <citation type="submission" date="2020-10" db="EMBL/GenBank/DDBJ databases">
        <authorList>
            <person name="Gilroy R."/>
        </authorList>
    </citation>
    <scope>NUCLEOTIDE SEQUENCE</scope>
    <source>
        <strain evidence="2">7293</strain>
    </source>
</reference>
<protein>
    <submittedName>
        <fullName evidence="2">NERD domain-containing protein</fullName>
    </submittedName>
</protein>
<gene>
    <name evidence="2" type="ORF">IAA97_05770</name>
</gene>
<name>A0A9D9E0I8_9SPIO</name>
<evidence type="ECO:0000259" key="1">
    <source>
        <dbReference type="PROSITE" id="PS50965"/>
    </source>
</evidence>
<dbReference type="InterPro" id="IPR013498">
    <property type="entry name" value="Topo_IA_Znf"/>
</dbReference>
<dbReference type="Proteomes" id="UP000823615">
    <property type="component" value="Unassembled WGS sequence"/>
</dbReference>
<dbReference type="Pfam" id="PF08378">
    <property type="entry name" value="NERD"/>
    <property type="match status" value="1"/>
</dbReference>
<organism evidence="2 3">
    <name type="scientific">Candidatus Ornithospirochaeta stercoripullorum</name>
    <dbReference type="NCBI Taxonomy" id="2840899"/>
    <lineage>
        <taxon>Bacteria</taxon>
        <taxon>Pseudomonadati</taxon>
        <taxon>Spirochaetota</taxon>
        <taxon>Spirochaetia</taxon>
        <taxon>Spirochaetales</taxon>
        <taxon>Spirochaetaceae</taxon>
        <taxon>Spirochaetaceae incertae sedis</taxon>
        <taxon>Candidatus Ornithospirochaeta</taxon>
    </lineage>
</organism>
<dbReference type="InterPro" id="IPR011528">
    <property type="entry name" value="NERD"/>
</dbReference>